<keyword evidence="2" id="KW-0288">FMN</keyword>
<dbReference type="SUPFAM" id="SSF51679">
    <property type="entry name" value="Bacterial luciferase-like"/>
    <property type="match status" value="1"/>
</dbReference>
<name>A0ABN2QMJ7_9ACTN</name>
<protein>
    <submittedName>
        <fullName evidence="6">LLM class flavin-dependent oxidoreductase</fullName>
    </submittedName>
</protein>
<dbReference type="PANTHER" id="PTHR42847">
    <property type="entry name" value="ALKANESULFONATE MONOOXYGENASE"/>
    <property type="match status" value="1"/>
</dbReference>
<evidence type="ECO:0000256" key="1">
    <source>
        <dbReference type="ARBA" id="ARBA00022630"/>
    </source>
</evidence>
<dbReference type="RefSeq" id="WP_344655532.1">
    <property type="nucleotide sequence ID" value="NZ_BAAAQM010000003.1"/>
</dbReference>
<reference evidence="6 7" key="1">
    <citation type="journal article" date="2019" name="Int. J. Syst. Evol. Microbiol.">
        <title>The Global Catalogue of Microorganisms (GCM) 10K type strain sequencing project: providing services to taxonomists for standard genome sequencing and annotation.</title>
        <authorList>
            <consortium name="The Broad Institute Genomics Platform"/>
            <consortium name="The Broad Institute Genome Sequencing Center for Infectious Disease"/>
            <person name="Wu L."/>
            <person name="Ma J."/>
        </authorList>
    </citation>
    <scope>NUCLEOTIDE SEQUENCE [LARGE SCALE GENOMIC DNA]</scope>
    <source>
        <strain evidence="6 7">JCM 16013</strain>
    </source>
</reference>
<evidence type="ECO:0000259" key="5">
    <source>
        <dbReference type="Pfam" id="PF00296"/>
    </source>
</evidence>
<dbReference type="EMBL" id="BAAAQM010000003">
    <property type="protein sequence ID" value="GAA1954854.1"/>
    <property type="molecule type" value="Genomic_DNA"/>
</dbReference>
<gene>
    <name evidence="6" type="ORF">GCM10009838_08000</name>
</gene>
<keyword evidence="3" id="KW-0560">Oxidoreductase</keyword>
<dbReference type="PANTHER" id="PTHR42847:SF4">
    <property type="entry name" value="ALKANESULFONATE MONOOXYGENASE-RELATED"/>
    <property type="match status" value="1"/>
</dbReference>
<keyword evidence="4" id="KW-0503">Monooxygenase</keyword>
<dbReference type="InterPro" id="IPR050172">
    <property type="entry name" value="SsuD_RutA_monooxygenase"/>
</dbReference>
<organism evidence="6 7">
    <name type="scientific">Catenulispora subtropica</name>
    <dbReference type="NCBI Taxonomy" id="450798"/>
    <lineage>
        <taxon>Bacteria</taxon>
        <taxon>Bacillati</taxon>
        <taxon>Actinomycetota</taxon>
        <taxon>Actinomycetes</taxon>
        <taxon>Catenulisporales</taxon>
        <taxon>Catenulisporaceae</taxon>
        <taxon>Catenulispora</taxon>
    </lineage>
</organism>
<evidence type="ECO:0000256" key="2">
    <source>
        <dbReference type="ARBA" id="ARBA00022643"/>
    </source>
</evidence>
<sequence>MELKIGLKTSLMHVSYEDVRRVWQEADEMTEIADAWLWDHLLPLAGDRGGEVLEGWTTLSALAAQTSRLRLGLLVTSNRLRSPALLGKMASTVDVISGGRLVMGIGVGGTVQPPDAGGVLGENPAVAEFAAYGIPLIRPGEGIARLDETVRILRKMWTEEEFDYQGPFTTLVGTRNAPKPIQPAGPPLLIGAWGERALRVVAEHADIWNIPGPPHNTVEHVAARSRILDRLCEAAGRDPSDVERSVQVIVADDGAAEARKAIAELTAVGVRHVVVGSRRQYRPGGMTWLVEEVVRPAHETSRI</sequence>
<dbReference type="Pfam" id="PF00296">
    <property type="entry name" value="Bac_luciferase"/>
    <property type="match status" value="1"/>
</dbReference>
<evidence type="ECO:0000256" key="3">
    <source>
        <dbReference type="ARBA" id="ARBA00023002"/>
    </source>
</evidence>
<dbReference type="InterPro" id="IPR011251">
    <property type="entry name" value="Luciferase-like_dom"/>
</dbReference>
<feature type="domain" description="Luciferase-like" evidence="5">
    <location>
        <begin position="16"/>
        <end position="267"/>
    </location>
</feature>
<dbReference type="Proteomes" id="UP001499854">
    <property type="component" value="Unassembled WGS sequence"/>
</dbReference>
<keyword evidence="7" id="KW-1185">Reference proteome</keyword>
<comment type="caution">
    <text evidence="6">The sequence shown here is derived from an EMBL/GenBank/DDBJ whole genome shotgun (WGS) entry which is preliminary data.</text>
</comment>
<evidence type="ECO:0000256" key="4">
    <source>
        <dbReference type="ARBA" id="ARBA00023033"/>
    </source>
</evidence>
<evidence type="ECO:0000313" key="7">
    <source>
        <dbReference type="Proteomes" id="UP001499854"/>
    </source>
</evidence>
<keyword evidence="1" id="KW-0285">Flavoprotein</keyword>
<proteinExistence type="predicted"/>
<dbReference type="Gene3D" id="3.20.20.30">
    <property type="entry name" value="Luciferase-like domain"/>
    <property type="match status" value="1"/>
</dbReference>
<evidence type="ECO:0000313" key="6">
    <source>
        <dbReference type="EMBL" id="GAA1954854.1"/>
    </source>
</evidence>
<accession>A0ABN2QMJ7</accession>
<dbReference type="InterPro" id="IPR036661">
    <property type="entry name" value="Luciferase-like_sf"/>
</dbReference>